<sequence length="122" mass="14378">MDRFTDDLTEHQRNLPDPKSKSRDSEDYHLREEYLRYEKLRYETYVKLLAVRLESGCEDLQAFESRLTEPDGGQGETTGLKRSYSSPSLNPESSPVVVKVKRNISERRTYRRIIPKRNKNLV</sequence>
<dbReference type="EMBL" id="CATNWA010014822">
    <property type="protein sequence ID" value="CAI9576310.1"/>
    <property type="molecule type" value="Genomic_DNA"/>
</dbReference>
<keyword evidence="3" id="KW-1185">Reference proteome</keyword>
<name>A0ABN9DUJ4_9NEOB</name>
<feature type="region of interest" description="Disordered" evidence="1">
    <location>
        <begin position="1"/>
        <end position="27"/>
    </location>
</feature>
<dbReference type="PANTHER" id="PTHR10663:SF338">
    <property type="entry name" value="PH AND SEC7 DOMAIN-CONTAINING PROTEIN 4"/>
    <property type="match status" value="1"/>
</dbReference>
<dbReference type="PANTHER" id="PTHR10663">
    <property type="entry name" value="GUANYL-NUCLEOTIDE EXCHANGE FACTOR"/>
    <property type="match status" value="1"/>
</dbReference>
<evidence type="ECO:0000313" key="3">
    <source>
        <dbReference type="Proteomes" id="UP001162483"/>
    </source>
</evidence>
<organism evidence="2 3">
    <name type="scientific">Staurois parvus</name>
    <dbReference type="NCBI Taxonomy" id="386267"/>
    <lineage>
        <taxon>Eukaryota</taxon>
        <taxon>Metazoa</taxon>
        <taxon>Chordata</taxon>
        <taxon>Craniata</taxon>
        <taxon>Vertebrata</taxon>
        <taxon>Euteleostomi</taxon>
        <taxon>Amphibia</taxon>
        <taxon>Batrachia</taxon>
        <taxon>Anura</taxon>
        <taxon>Neobatrachia</taxon>
        <taxon>Ranoidea</taxon>
        <taxon>Ranidae</taxon>
        <taxon>Staurois</taxon>
    </lineage>
</organism>
<gene>
    <name evidence="2" type="ORF">SPARVUS_LOCUS8428117</name>
</gene>
<feature type="region of interest" description="Disordered" evidence="1">
    <location>
        <begin position="64"/>
        <end position="96"/>
    </location>
</feature>
<accession>A0ABN9DUJ4</accession>
<dbReference type="Proteomes" id="UP001162483">
    <property type="component" value="Unassembled WGS sequence"/>
</dbReference>
<evidence type="ECO:0000313" key="2">
    <source>
        <dbReference type="EMBL" id="CAI9576310.1"/>
    </source>
</evidence>
<reference evidence="2" key="1">
    <citation type="submission" date="2023-05" db="EMBL/GenBank/DDBJ databases">
        <authorList>
            <person name="Stuckert A."/>
        </authorList>
    </citation>
    <scope>NUCLEOTIDE SEQUENCE</scope>
</reference>
<comment type="caution">
    <text evidence="2">The sequence shown here is derived from an EMBL/GenBank/DDBJ whole genome shotgun (WGS) entry which is preliminary data.</text>
</comment>
<protein>
    <submittedName>
        <fullName evidence="2">Uncharacterized protein</fullName>
    </submittedName>
</protein>
<evidence type="ECO:0000256" key="1">
    <source>
        <dbReference type="SAM" id="MobiDB-lite"/>
    </source>
</evidence>
<feature type="compositionally biased region" description="Low complexity" evidence="1">
    <location>
        <begin position="83"/>
        <end position="96"/>
    </location>
</feature>
<proteinExistence type="predicted"/>